<dbReference type="EMBL" id="CP044078">
    <property type="protein sequence ID" value="QEU06587.1"/>
    <property type="molecule type" value="Genomic_DNA"/>
</dbReference>
<reference evidence="2 3" key="1">
    <citation type="submission" date="2019-09" db="EMBL/GenBank/DDBJ databases">
        <title>FDA dAtabase for Regulatory Grade micrObial Sequences (FDA-ARGOS): Supporting development and validation of Infectious Disease Dx tests.</title>
        <authorList>
            <person name="Sciortino C."/>
            <person name="Tallon L."/>
            <person name="Sadzewicz L."/>
            <person name="Vavikolanu K."/>
            <person name="Mehta A."/>
            <person name="Aluvathingal J."/>
            <person name="Nadendla S."/>
            <person name="Nandy P."/>
            <person name="Geyer C."/>
            <person name="Yan Y."/>
            <person name="Sichtig H."/>
        </authorList>
    </citation>
    <scope>NUCLEOTIDE SEQUENCE [LARGE SCALE GENOMIC DNA]</scope>
    <source>
        <strain evidence="2 3">FDAARGOS_643</strain>
        <plasmid evidence="2 3">unnamed1</plasmid>
    </source>
</reference>
<evidence type="ECO:0000259" key="1">
    <source>
        <dbReference type="Pfam" id="PF18495"/>
    </source>
</evidence>
<organism evidence="2 3">
    <name type="scientific">Paracoccus yeei</name>
    <dbReference type="NCBI Taxonomy" id="147645"/>
    <lineage>
        <taxon>Bacteria</taxon>
        <taxon>Pseudomonadati</taxon>
        <taxon>Pseudomonadota</taxon>
        <taxon>Alphaproteobacteria</taxon>
        <taxon>Rhodobacterales</taxon>
        <taxon>Paracoccaceae</taxon>
        <taxon>Paracoccus</taxon>
    </lineage>
</organism>
<gene>
    <name evidence="2" type="ORF">FOB51_00510</name>
</gene>
<evidence type="ECO:0000313" key="3">
    <source>
        <dbReference type="Proteomes" id="UP000324507"/>
    </source>
</evidence>
<accession>A0A5P2QKV6</accession>
<sequence>MRSRTSHPLTEPLHRVTPTARLMASAIASQEIEGFRLDPQAAAELREVEAGSLSLSDLRTRLLERYRRPSSVG</sequence>
<evidence type="ECO:0000313" key="2">
    <source>
        <dbReference type="EMBL" id="QEU06587.1"/>
    </source>
</evidence>
<dbReference type="RefSeq" id="WP_150349257.1">
    <property type="nucleotide sequence ID" value="NZ_CAUQGX010000050.1"/>
</dbReference>
<dbReference type="Pfam" id="PF18495">
    <property type="entry name" value="VbhA"/>
    <property type="match status" value="1"/>
</dbReference>
<dbReference type="Gene3D" id="1.10.8.1050">
    <property type="entry name" value="Antitoxin VbhA-like"/>
    <property type="match status" value="1"/>
</dbReference>
<dbReference type="CDD" id="cd11586">
    <property type="entry name" value="VbhA_like"/>
    <property type="match status" value="1"/>
</dbReference>
<proteinExistence type="predicted"/>
<dbReference type="InterPro" id="IPR041535">
    <property type="entry name" value="VbhA"/>
</dbReference>
<protein>
    <recommendedName>
        <fullName evidence="1">Antitoxin VbhA domain-containing protein</fullName>
    </recommendedName>
</protein>
<name>A0A5P2QKV6_9RHOB</name>
<feature type="domain" description="Antitoxin VbhA" evidence="1">
    <location>
        <begin position="22"/>
        <end position="65"/>
    </location>
</feature>
<dbReference type="AlphaFoldDB" id="A0A5P2QKV6"/>
<geneLocation type="plasmid" evidence="2">
    <name>unnamed1</name>
</geneLocation>
<dbReference type="Proteomes" id="UP000324507">
    <property type="component" value="Plasmid unnamed1"/>
</dbReference>
<dbReference type="InterPro" id="IPR033788">
    <property type="entry name" value="VbhA-like"/>
</dbReference>
<dbReference type="InterPro" id="IPR043038">
    <property type="entry name" value="VbhA_sf"/>
</dbReference>
<keyword evidence="2" id="KW-0614">Plasmid</keyword>